<protein>
    <submittedName>
        <fullName evidence="2">Uncharacterized protein</fullName>
    </submittedName>
</protein>
<dbReference type="AlphaFoldDB" id="A0A6N2K2M5"/>
<name>A0A6N2K2M5_SALVM</name>
<evidence type="ECO:0000313" key="2">
    <source>
        <dbReference type="EMBL" id="VFU20068.1"/>
    </source>
</evidence>
<sequence>MIFLEFIENLHFPITIVSICNRSPNRSCCKVCSSEDSRFSRFGKLCPSFHDWLPSACREVDSGRRRKIKGGDKRPSHQRGKERESLNLRDRFRPPHLPPSLLICTMEQGS</sequence>
<evidence type="ECO:0000256" key="1">
    <source>
        <dbReference type="SAM" id="MobiDB-lite"/>
    </source>
</evidence>
<accession>A0A6N2K2M5</accession>
<organism evidence="2">
    <name type="scientific">Salix viminalis</name>
    <name type="common">Common osier</name>
    <name type="synonym">Basket willow</name>
    <dbReference type="NCBI Taxonomy" id="40686"/>
    <lineage>
        <taxon>Eukaryota</taxon>
        <taxon>Viridiplantae</taxon>
        <taxon>Streptophyta</taxon>
        <taxon>Embryophyta</taxon>
        <taxon>Tracheophyta</taxon>
        <taxon>Spermatophyta</taxon>
        <taxon>Magnoliopsida</taxon>
        <taxon>eudicotyledons</taxon>
        <taxon>Gunneridae</taxon>
        <taxon>Pentapetalae</taxon>
        <taxon>rosids</taxon>
        <taxon>fabids</taxon>
        <taxon>Malpighiales</taxon>
        <taxon>Salicaceae</taxon>
        <taxon>Saliceae</taxon>
        <taxon>Salix</taxon>
    </lineage>
</organism>
<dbReference type="EMBL" id="CAADRP010000001">
    <property type="protein sequence ID" value="VFU20068.1"/>
    <property type="molecule type" value="Genomic_DNA"/>
</dbReference>
<proteinExistence type="predicted"/>
<reference evidence="2" key="1">
    <citation type="submission" date="2019-03" db="EMBL/GenBank/DDBJ databases">
        <authorList>
            <person name="Mank J."/>
            <person name="Almeida P."/>
        </authorList>
    </citation>
    <scope>NUCLEOTIDE SEQUENCE</scope>
    <source>
        <strain evidence="2">78183</strain>
    </source>
</reference>
<feature type="region of interest" description="Disordered" evidence="1">
    <location>
        <begin position="63"/>
        <end position="99"/>
    </location>
</feature>
<feature type="compositionally biased region" description="Basic and acidic residues" evidence="1">
    <location>
        <begin position="63"/>
        <end position="93"/>
    </location>
</feature>
<gene>
    <name evidence="2" type="ORF">SVIM_LOCUS2519</name>
</gene>